<keyword evidence="4" id="KW-0997">Cell inner membrane</keyword>
<dbReference type="InterPro" id="IPR001851">
    <property type="entry name" value="ABC_transp_permease"/>
</dbReference>
<comment type="similarity">
    <text evidence="9">Belongs to the binding-protein-dependent transport system permease family. LivHM subfamily.</text>
</comment>
<keyword evidence="6" id="KW-0029">Amino-acid transport</keyword>
<dbReference type="CDD" id="cd06582">
    <property type="entry name" value="TM_PBP1_LivH_like"/>
    <property type="match status" value="1"/>
</dbReference>
<evidence type="ECO:0000256" key="6">
    <source>
        <dbReference type="ARBA" id="ARBA00022970"/>
    </source>
</evidence>
<keyword evidence="3" id="KW-1003">Cell membrane</keyword>
<organism evidence="11">
    <name type="scientific">bioreactor metagenome</name>
    <dbReference type="NCBI Taxonomy" id="1076179"/>
    <lineage>
        <taxon>unclassified sequences</taxon>
        <taxon>metagenomes</taxon>
        <taxon>ecological metagenomes</taxon>
    </lineage>
</organism>
<protein>
    <submittedName>
        <fullName evidence="11">High-affinity branched-chain amino acid transport system permease protein LivH</fullName>
    </submittedName>
</protein>
<feature type="transmembrane region" description="Helical" evidence="10">
    <location>
        <begin position="12"/>
        <end position="35"/>
    </location>
</feature>
<dbReference type="GO" id="GO:0015188">
    <property type="term" value="F:L-isoleucine transmembrane transporter activity"/>
    <property type="evidence" value="ECO:0007669"/>
    <property type="project" value="TreeGrafter"/>
</dbReference>
<dbReference type="GO" id="GO:1903806">
    <property type="term" value="P:L-isoleucine import across plasma membrane"/>
    <property type="evidence" value="ECO:0007669"/>
    <property type="project" value="TreeGrafter"/>
</dbReference>
<evidence type="ECO:0000256" key="2">
    <source>
        <dbReference type="ARBA" id="ARBA00022448"/>
    </source>
</evidence>
<feature type="transmembrane region" description="Helical" evidence="10">
    <location>
        <begin position="65"/>
        <end position="83"/>
    </location>
</feature>
<feature type="transmembrane region" description="Helical" evidence="10">
    <location>
        <begin position="178"/>
        <end position="207"/>
    </location>
</feature>
<feature type="transmembrane region" description="Helical" evidence="10">
    <location>
        <begin position="42"/>
        <end position="59"/>
    </location>
</feature>
<dbReference type="Pfam" id="PF02653">
    <property type="entry name" value="BPD_transp_2"/>
    <property type="match status" value="1"/>
</dbReference>
<accession>A0A644YSU1</accession>
<keyword evidence="5 10" id="KW-0812">Transmembrane</keyword>
<comment type="caution">
    <text evidence="11">The sequence shown here is derived from an EMBL/GenBank/DDBJ whole genome shotgun (WGS) entry which is preliminary data.</text>
</comment>
<evidence type="ECO:0000256" key="4">
    <source>
        <dbReference type="ARBA" id="ARBA00022519"/>
    </source>
</evidence>
<feature type="transmembrane region" description="Helical" evidence="10">
    <location>
        <begin position="95"/>
        <end position="114"/>
    </location>
</feature>
<feature type="transmembrane region" description="Helical" evidence="10">
    <location>
        <begin position="227"/>
        <end position="255"/>
    </location>
</feature>
<dbReference type="EMBL" id="VSSQ01005433">
    <property type="protein sequence ID" value="MPM29134.1"/>
    <property type="molecule type" value="Genomic_DNA"/>
</dbReference>
<comment type="subcellular location">
    <subcellularLocation>
        <location evidence="1">Cell membrane</location>
        <topology evidence="1">Multi-pass membrane protein</topology>
    </subcellularLocation>
</comment>
<keyword evidence="8 10" id="KW-0472">Membrane</keyword>
<evidence type="ECO:0000256" key="5">
    <source>
        <dbReference type="ARBA" id="ARBA00022692"/>
    </source>
</evidence>
<proteinExistence type="inferred from homology"/>
<evidence type="ECO:0000256" key="10">
    <source>
        <dbReference type="SAM" id="Phobius"/>
    </source>
</evidence>
<feature type="transmembrane region" description="Helical" evidence="10">
    <location>
        <begin position="134"/>
        <end position="158"/>
    </location>
</feature>
<evidence type="ECO:0000256" key="1">
    <source>
        <dbReference type="ARBA" id="ARBA00004651"/>
    </source>
</evidence>
<keyword evidence="2" id="KW-0813">Transport</keyword>
<dbReference type="GO" id="GO:0015192">
    <property type="term" value="F:L-phenylalanine transmembrane transporter activity"/>
    <property type="evidence" value="ECO:0007669"/>
    <property type="project" value="TreeGrafter"/>
</dbReference>
<name>A0A644YSU1_9ZZZZ</name>
<dbReference type="PANTHER" id="PTHR11795:SF371">
    <property type="entry name" value="HIGH-AFFINITY BRANCHED-CHAIN AMINO ACID TRANSPORT SYSTEM PERMEASE PROTEIN LIVH"/>
    <property type="match status" value="1"/>
</dbReference>
<dbReference type="InterPro" id="IPR052157">
    <property type="entry name" value="BCAA_transport_permease"/>
</dbReference>
<feature type="transmembrane region" description="Helical" evidence="10">
    <location>
        <begin position="267"/>
        <end position="289"/>
    </location>
</feature>
<keyword evidence="7 10" id="KW-1133">Transmembrane helix</keyword>
<evidence type="ECO:0000256" key="3">
    <source>
        <dbReference type="ARBA" id="ARBA00022475"/>
    </source>
</evidence>
<gene>
    <name evidence="11" type="primary">livH_38</name>
    <name evidence="11" type="ORF">SDC9_75673</name>
</gene>
<dbReference type="GO" id="GO:0015808">
    <property type="term" value="P:L-alanine transport"/>
    <property type="evidence" value="ECO:0007669"/>
    <property type="project" value="TreeGrafter"/>
</dbReference>
<dbReference type="GO" id="GO:0005886">
    <property type="term" value="C:plasma membrane"/>
    <property type="evidence" value="ECO:0007669"/>
    <property type="project" value="UniProtKB-SubCell"/>
</dbReference>
<dbReference type="AlphaFoldDB" id="A0A644YSU1"/>
<sequence>MSYIMQQLINALQLGSIYALIALGYSMVYGVLRLINFAHGDLFMAGAIFGYFIALYLKLPFVATLILAMIIASCLGILIEKIAYRPLRHAPRMSLIVTALGVSLFLENFTRATIGGQQRNFPQLMDVKYPSIGGVTVSSLTVLIIVVSIALMLALRFIVQNTMIGKAMRAVADNQESLVLMGISINTVIMATFGIGSALAAAAGIFYGMAYPVVDPYMGAAIGWKAFIAAVMGGIGLVDGALLGGFILGFVEIFAAALLPSTFRDGITFAILIIVLLLKPTGLLGQPVIKKV</sequence>
<dbReference type="GO" id="GO:0015190">
    <property type="term" value="F:L-leucine transmembrane transporter activity"/>
    <property type="evidence" value="ECO:0007669"/>
    <property type="project" value="TreeGrafter"/>
</dbReference>
<dbReference type="GO" id="GO:0042941">
    <property type="term" value="P:D-alanine transmembrane transport"/>
    <property type="evidence" value="ECO:0007669"/>
    <property type="project" value="TreeGrafter"/>
</dbReference>
<dbReference type="GO" id="GO:0005304">
    <property type="term" value="F:L-valine transmembrane transporter activity"/>
    <property type="evidence" value="ECO:0007669"/>
    <property type="project" value="TreeGrafter"/>
</dbReference>
<evidence type="ECO:0000313" key="11">
    <source>
        <dbReference type="EMBL" id="MPM29134.1"/>
    </source>
</evidence>
<evidence type="ECO:0000256" key="7">
    <source>
        <dbReference type="ARBA" id="ARBA00022989"/>
    </source>
</evidence>
<dbReference type="PANTHER" id="PTHR11795">
    <property type="entry name" value="BRANCHED-CHAIN AMINO ACID TRANSPORT SYSTEM PERMEASE PROTEIN LIVH"/>
    <property type="match status" value="1"/>
</dbReference>
<evidence type="ECO:0000256" key="8">
    <source>
        <dbReference type="ARBA" id="ARBA00023136"/>
    </source>
</evidence>
<reference evidence="11" key="1">
    <citation type="submission" date="2019-08" db="EMBL/GenBank/DDBJ databases">
        <authorList>
            <person name="Kucharzyk K."/>
            <person name="Murdoch R.W."/>
            <person name="Higgins S."/>
            <person name="Loffler F."/>
        </authorList>
    </citation>
    <scope>NUCLEOTIDE SEQUENCE</scope>
</reference>
<evidence type="ECO:0000256" key="9">
    <source>
        <dbReference type="ARBA" id="ARBA00037998"/>
    </source>
</evidence>